<comment type="subcellular location">
    <subcellularLocation>
        <location evidence="1">Nucleus</location>
    </subcellularLocation>
</comment>
<dbReference type="OrthoDB" id="161570at2759"/>
<dbReference type="SUPFAM" id="SSF54171">
    <property type="entry name" value="DNA-binding domain"/>
    <property type="match status" value="1"/>
</dbReference>
<dbReference type="PROSITE" id="PS50157">
    <property type="entry name" value="ZINC_FINGER_C2H2_2"/>
    <property type="match status" value="1"/>
</dbReference>
<dbReference type="SMART" id="SM00980">
    <property type="entry name" value="THAP"/>
    <property type="match status" value="1"/>
</dbReference>
<evidence type="ECO:0000256" key="7">
    <source>
        <dbReference type="ARBA" id="ARBA00023242"/>
    </source>
</evidence>
<dbReference type="PANTHER" id="PTHR15856:SF51">
    <property type="entry name" value="MBD-R2"/>
    <property type="match status" value="1"/>
</dbReference>
<dbReference type="PROSITE" id="PS50982">
    <property type="entry name" value="MBD"/>
    <property type="match status" value="1"/>
</dbReference>
<organism evidence="14 15">
    <name type="scientific">Ooceraea biroi</name>
    <name type="common">Clonal raider ant</name>
    <name type="synonym">Cerapachys biroi</name>
    <dbReference type="NCBI Taxonomy" id="2015173"/>
    <lineage>
        <taxon>Eukaryota</taxon>
        <taxon>Metazoa</taxon>
        <taxon>Ecdysozoa</taxon>
        <taxon>Arthropoda</taxon>
        <taxon>Hexapoda</taxon>
        <taxon>Insecta</taxon>
        <taxon>Pterygota</taxon>
        <taxon>Neoptera</taxon>
        <taxon>Endopterygota</taxon>
        <taxon>Hymenoptera</taxon>
        <taxon>Apocrita</taxon>
        <taxon>Aculeata</taxon>
        <taxon>Formicoidea</taxon>
        <taxon>Formicidae</taxon>
        <taxon>Dorylinae</taxon>
        <taxon>Ooceraea</taxon>
    </lineage>
</organism>
<name>A0A3L8DU63_OOCBI</name>
<dbReference type="Pfam" id="PF01429">
    <property type="entry name" value="MBD"/>
    <property type="match status" value="1"/>
</dbReference>
<evidence type="ECO:0000259" key="13">
    <source>
        <dbReference type="PROSITE" id="PS50982"/>
    </source>
</evidence>
<dbReference type="InterPro" id="IPR043449">
    <property type="entry name" value="PHF20-like"/>
</dbReference>
<dbReference type="Gene3D" id="3.30.890.10">
    <property type="entry name" value="Methyl-cpg-binding Protein 2, Chain A"/>
    <property type="match status" value="1"/>
</dbReference>
<evidence type="ECO:0000259" key="11">
    <source>
        <dbReference type="PROSITE" id="PS50157"/>
    </source>
</evidence>
<dbReference type="InterPro" id="IPR038441">
    <property type="entry name" value="THAP_Znf_sf"/>
</dbReference>
<dbReference type="Gene3D" id="3.30.40.10">
    <property type="entry name" value="Zinc/RING finger domain, C3HC4 (zinc finger)"/>
    <property type="match status" value="1"/>
</dbReference>
<reference evidence="14 15" key="1">
    <citation type="journal article" date="2018" name="Genome Res.">
        <title>The genomic architecture and molecular evolution of ant odorant receptors.</title>
        <authorList>
            <person name="McKenzie S.K."/>
            <person name="Kronauer D.J.C."/>
        </authorList>
    </citation>
    <scope>NUCLEOTIDE SEQUENCE [LARGE SCALE GENOMIC DNA]</scope>
    <source>
        <strain evidence="14">Clonal line C1</strain>
    </source>
</reference>
<evidence type="ECO:0008006" key="16">
    <source>
        <dbReference type="Google" id="ProtNLM"/>
    </source>
</evidence>
<dbReference type="InterPro" id="IPR006612">
    <property type="entry name" value="THAP_Znf"/>
</dbReference>
<dbReference type="CDD" id="cd20386">
    <property type="entry name" value="Tudor_PHF20-like"/>
    <property type="match status" value="1"/>
</dbReference>
<keyword evidence="7" id="KW-0539">Nucleus</keyword>
<dbReference type="Pfam" id="PF05485">
    <property type="entry name" value="THAP"/>
    <property type="match status" value="1"/>
</dbReference>
<dbReference type="SUPFAM" id="SSF57716">
    <property type="entry name" value="Glucocorticoid receptor-like (DNA-binding domain)"/>
    <property type="match status" value="1"/>
</dbReference>
<evidence type="ECO:0000259" key="12">
    <source>
        <dbReference type="PROSITE" id="PS50950"/>
    </source>
</evidence>
<dbReference type="InterPro" id="IPR011011">
    <property type="entry name" value="Znf_FYVE_PHD"/>
</dbReference>
<dbReference type="GO" id="GO:0005634">
    <property type="term" value="C:nucleus"/>
    <property type="evidence" value="ECO:0007669"/>
    <property type="project" value="UniProtKB-SubCell"/>
</dbReference>
<dbReference type="InterPro" id="IPR019786">
    <property type="entry name" value="Zinc_finger_PHD-type_CS"/>
</dbReference>
<dbReference type="SMART" id="SM00355">
    <property type="entry name" value="ZnF_C2H2"/>
    <property type="match status" value="1"/>
</dbReference>
<accession>A0A3L8DU63</accession>
<keyword evidence="5" id="KW-0862">Zinc</keyword>
<dbReference type="Proteomes" id="UP000279307">
    <property type="component" value="Chromosome 4"/>
</dbReference>
<dbReference type="SUPFAM" id="SSF63748">
    <property type="entry name" value="Tudor/PWWP/MBT"/>
    <property type="match status" value="2"/>
</dbReference>
<dbReference type="InterPro" id="IPR013083">
    <property type="entry name" value="Znf_RING/FYVE/PHD"/>
</dbReference>
<feature type="region of interest" description="Disordered" evidence="10">
    <location>
        <begin position="447"/>
        <end position="492"/>
    </location>
</feature>
<evidence type="ECO:0000256" key="8">
    <source>
        <dbReference type="PROSITE-ProRule" id="PRU00042"/>
    </source>
</evidence>
<dbReference type="PROSITE" id="PS01359">
    <property type="entry name" value="ZF_PHD_1"/>
    <property type="match status" value="1"/>
</dbReference>
<dbReference type="InterPro" id="IPR013087">
    <property type="entry name" value="Znf_C2H2_type"/>
</dbReference>
<gene>
    <name evidence="14" type="ORF">DMN91_004040</name>
</gene>
<dbReference type="PROSITE" id="PS00028">
    <property type="entry name" value="ZINC_FINGER_C2H2_1"/>
    <property type="match status" value="1"/>
</dbReference>
<keyword evidence="6 9" id="KW-0238">DNA-binding</keyword>
<dbReference type="Pfam" id="PF20826">
    <property type="entry name" value="PHD_5"/>
    <property type="match status" value="1"/>
</dbReference>
<feature type="compositionally biased region" description="Basic and acidic residues" evidence="10">
    <location>
        <begin position="474"/>
        <end position="492"/>
    </location>
</feature>
<keyword evidence="2" id="KW-0479">Metal-binding</keyword>
<dbReference type="EMBL" id="QOIP01000004">
    <property type="protein sequence ID" value="RLU23832.1"/>
    <property type="molecule type" value="Genomic_DNA"/>
</dbReference>
<dbReference type="Gene3D" id="2.30.30.140">
    <property type="match status" value="2"/>
</dbReference>
<dbReference type="GO" id="GO:0006357">
    <property type="term" value="P:regulation of transcription by RNA polymerase II"/>
    <property type="evidence" value="ECO:0007669"/>
    <property type="project" value="TreeGrafter"/>
</dbReference>
<dbReference type="CDD" id="cd20104">
    <property type="entry name" value="MBT_PHF20L1-like"/>
    <property type="match status" value="1"/>
</dbReference>
<dbReference type="SMART" id="SM00692">
    <property type="entry name" value="DM3"/>
    <property type="match status" value="1"/>
</dbReference>
<dbReference type="InterPro" id="IPR002999">
    <property type="entry name" value="Tudor"/>
</dbReference>
<feature type="region of interest" description="Disordered" evidence="10">
    <location>
        <begin position="983"/>
        <end position="1031"/>
    </location>
</feature>
<keyword evidence="3" id="KW-0677">Repeat</keyword>
<dbReference type="PROSITE" id="PS50950">
    <property type="entry name" value="ZF_THAP"/>
    <property type="match status" value="1"/>
</dbReference>
<evidence type="ECO:0000256" key="9">
    <source>
        <dbReference type="PROSITE-ProRule" id="PRU00309"/>
    </source>
</evidence>
<dbReference type="SMART" id="SM00333">
    <property type="entry name" value="TUDOR"/>
    <property type="match status" value="1"/>
</dbReference>
<dbReference type="SUPFAM" id="SSF57903">
    <property type="entry name" value="FYVE/PHD zinc finger"/>
    <property type="match status" value="1"/>
</dbReference>
<dbReference type="PANTHER" id="PTHR15856">
    <property type="entry name" value="PHD FINGER PROTEIN 20-RELATED"/>
    <property type="match status" value="1"/>
</dbReference>
<feature type="domain" description="C2H2-type" evidence="11">
    <location>
        <begin position="729"/>
        <end position="754"/>
    </location>
</feature>
<evidence type="ECO:0000256" key="2">
    <source>
        <dbReference type="ARBA" id="ARBA00022723"/>
    </source>
</evidence>
<sequence length="1429" mass="160723">MKRRRVPRSRSEGRVSSAVAATAAAVASAPLPLPPPPPTAGAMGMARKCCVRSCEADVRAARAKGLPLHKFPKDAALRDRWLASGGFEASFKPTPAQVVCHRHFKRADYEAARSGHKLLLKRGSVPTVFADYDNHPDPVIMSVKSSTSYAQEDLDLINSEILNLGHSASPLLPEVRTPKSDSCGETCNSRPTSSVDTLNLHDSSNVVDNECKVTTPKEETVKLMKDKSVANSDKTYPNKSDKARLKVNTVAMQLGIVEPGATMKTGTKDLVMKKELKSVKLSDEKEFDKSEELKPKVLNRGGLKFYPGAKLEAKDFNDKWYSAKVVETDWDEREVLIHFDKWSSRFDEWIPMDSSRLRVLQTPSNEQAWILPPSETKVREFSVGEKILATWADGRKYPAKVNAVLANDRYDVLFDDGYAKIVKSSKMTKIAANSTKQLNETLEGYIGSKQERRDKKRKHTVMELFNTHSRRRTKNDTDKASKKEETTVKENRDNSMENKVEMDGTLFGPCYDPGTDLLRGFDTNVSKIKSYSKKSKKEVPKNDTDHEEDVGPEWIDGEPQGTESYIVDSNDGPRRSIIVADRRLPPGWEKHFTQRKAGTSAGKWDVLFIHKQTSKKFRSRNDIRVFMENQGLHDFDPEKFDFCIHRRKRNQAHRAKQEATPEAPKKIKTLLPKTKASSHTPDALLATATSSIDNTPPIVSTPTAPAADGVYTLAVFIGGLRVEMEDSAYKCPKEGCNKNFRKENLLQMHIKHYHPEYSKFLGSTPKVEDLAYARTIGESIEDIIPKKSTPFLEKLNKFGKKKSFPEKSSSAALQSTLNTVQPTSPSVSGAIMLEAEEEDQSEKCSDSQKEDMKIETMSPMSSYSAEMDEDMEKKRENTCALSPGTLFDMKVKEEKAPGGIKTLLPVRPAATSEAQRIDRAKSTDEAVHVERSKAQKRKQLAEFGMEIPAKAKKRHGISDITDGFGDLDDSAMDVEGPTALMYRYSRRKSDSKSDENSQNSQLNDSRIEKGDPLKGDATKTDINNDTEESDGVMMMINGELVKVEQLRREEIINCTCGFMEEDGLMIQCDLCLCWQHGHCNAIEREKDVPEKYICYICQHPYRQRPSKKYFHDQDWIKEGKLPSLSNRTRNQFVMNQRTAMLKRSYDLVAALLQMQQILHSLRVKINVAQKKDHPKLYLWAKNWEKVDVPKIDIEPVPVMEIIKSGASPADVSLEISRRLETKTETKLSLKDDQDEKSIASDSELMKILEEDSTHSDESRMINKKEGLMNSKDSHILLDALTSGNSDAKQRDAITLDVKMESPDLLAEKTMIDNSASENLNSGPLVNNDQCKPNMVDMENEVAPPPQPFIPEPEAPIDPAECRTRLLEHIEHFQCHIDSRLTSLEAQICALEAIDQDELVPDAHVQPRTKQTVQMLLRDLSTIRKLAALC</sequence>
<evidence type="ECO:0000256" key="4">
    <source>
        <dbReference type="ARBA" id="ARBA00022771"/>
    </source>
</evidence>
<dbReference type="GO" id="GO:0044545">
    <property type="term" value="C:NSL complex"/>
    <property type="evidence" value="ECO:0007669"/>
    <property type="project" value="TreeGrafter"/>
</dbReference>
<feature type="compositionally biased region" description="Basic and acidic residues" evidence="10">
    <location>
        <begin position="1005"/>
        <end position="1019"/>
    </location>
</feature>
<dbReference type="InterPro" id="IPR001739">
    <property type="entry name" value="Methyl_CpG_DNA-bd"/>
</dbReference>
<feature type="region of interest" description="Disordered" evidence="10">
    <location>
        <begin position="530"/>
        <end position="571"/>
    </location>
</feature>
<comment type="caution">
    <text evidence="14">The sequence shown here is derived from an EMBL/GenBank/DDBJ whole genome shotgun (WGS) entry which is preliminary data.</text>
</comment>
<keyword evidence="4 8" id="KW-0863">Zinc-finger</keyword>
<feature type="region of interest" description="Disordered" evidence="10">
    <location>
        <begin position="912"/>
        <end position="933"/>
    </location>
</feature>
<evidence type="ECO:0000256" key="5">
    <source>
        <dbReference type="ARBA" id="ARBA00022833"/>
    </source>
</evidence>
<feature type="domain" description="THAP-type" evidence="12">
    <location>
        <begin position="45"/>
        <end position="129"/>
    </location>
</feature>
<evidence type="ECO:0000256" key="3">
    <source>
        <dbReference type="ARBA" id="ARBA00022737"/>
    </source>
</evidence>
<dbReference type="GO" id="GO:0008270">
    <property type="term" value="F:zinc ion binding"/>
    <property type="evidence" value="ECO:0007669"/>
    <property type="project" value="UniProtKB-KW"/>
</dbReference>
<feature type="compositionally biased region" description="Basic and acidic residues" evidence="10">
    <location>
        <begin position="915"/>
        <end position="933"/>
    </location>
</feature>
<dbReference type="Gene3D" id="6.20.210.20">
    <property type="entry name" value="THAP domain"/>
    <property type="match status" value="1"/>
</dbReference>
<proteinExistence type="predicted"/>
<evidence type="ECO:0000256" key="1">
    <source>
        <dbReference type="ARBA" id="ARBA00004123"/>
    </source>
</evidence>
<evidence type="ECO:0000256" key="10">
    <source>
        <dbReference type="SAM" id="MobiDB-lite"/>
    </source>
</evidence>
<evidence type="ECO:0000256" key="6">
    <source>
        <dbReference type="ARBA" id="ARBA00023125"/>
    </source>
</evidence>
<protein>
    <recommendedName>
        <fullName evidence="16">PHD finger protein 20</fullName>
    </recommendedName>
</protein>
<evidence type="ECO:0000313" key="15">
    <source>
        <dbReference type="Proteomes" id="UP000279307"/>
    </source>
</evidence>
<dbReference type="GO" id="GO:0003677">
    <property type="term" value="F:DNA binding"/>
    <property type="evidence" value="ECO:0007669"/>
    <property type="project" value="UniProtKB-UniRule"/>
</dbReference>
<dbReference type="InterPro" id="IPR016177">
    <property type="entry name" value="DNA-bd_dom_sf"/>
</dbReference>
<feature type="domain" description="MBD" evidence="13">
    <location>
        <begin position="574"/>
        <end position="647"/>
    </location>
</feature>
<evidence type="ECO:0000313" key="14">
    <source>
        <dbReference type="EMBL" id="RLU23832.1"/>
    </source>
</evidence>